<dbReference type="Proteomes" id="UP000694389">
    <property type="component" value="Unassembled WGS sequence"/>
</dbReference>
<reference evidence="1" key="2">
    <citation type="submission" date="2025-09" db="UniProtKB">
        <authorList>
            <consortium name="Ensembl"/>
        </authorList>
    </citation>
    <scope>IDENTIFICATION</scope>
</reference>
<accession>A0A8C4NJP7</accession>
<reference evidence="1" key="1">
    <citation type="submission" date="2025-08" db="UniProtKB">
        <authorList>
            <consortium name="Ensembl"/>
        </authorList>
    </citation>
    <scope>IDENTIFICATION</scope>
</reference>
<protein>
    <submittedName>
        <fullName evidence="1">Uncharacterized protein</fullName>
    </submittedName>
</protein>
<organism evidence="1 2">
    <name type="scientific">Dicentrarchus labrax</name>
    <name type="common">European seabass</name>
    <name type="synonym">Morone labrax</name>
    <dbReference type="NCBI Taxonomy" id="13489"/>
    <lineage>
        <taxon>Eukaryota</taxon>
        <taxon>Metazoa</taxon>
        <taxon>Chordata</taxon>
        <taxon>Craniata</taxon>
        <taxon>Vertebrata</taxon>
        <taxon>Euteleostomi</taxon>
        <taxon>Actinopterygii</taxon>
        <taxon>Neopterygii</taxon>
        <taxon>Teleostei</taxon>
        <taxon>Neoteleostei</taxon>
        <taxon>Acanthomorphata</taxon>
        <taxon>Eupercaria</taxon>
        <taxon>Moronidae</taxon>
        <taxon>Dicentrarchus</taxon>
    </lineage>
</organism>
<evidence type="ECO:0000313" key="2">
    <source>
        <dbReference type="Proteomes" id="UP000694389"/>
    </source>
</evidence>
<keyword evidence="2" id="KW-1185">Reference proteome</keyword>
<dbReference type="AlphaFoldDB" id="A0A8C4NJP7"/>
<sequence>MRDSGRVGVTAVIPETLNVIKSVFHVLSPKGNRQML</sequence>
<name>A0A8C4NJP7_DICLA</name>
<proteinExistence type="predicted"/>
<evidence type="ECO:0000313" key="1">
    <source>
        <dbReference type="Ensembl" id="ENSDLAP00005033503.1"/>
    </source>
</evidence>
<dbReference type="Ensembl" id="ENSDLAT00005035750.2">
    <property type="protein sequence ID" value="ENSDLAP00005033503.1"/>
    <property type="gene ID" value="ENSDLAG00005014982.2"/>
</dbReference>